<evidence type="ECO:0000313" key="1">
    <source>
        <dbReference type="EMBL" id="QJA93086.1"/>
    </source>
</evidence>
<protein>
    <submittedName>
        <fullName evidence="1">Uncharacterized protein</fullName>
    </submittedName>
</protein>
<gene>
    <name evidence="1" type="ORF">MM415B04369_0008</name>
</gene>
<reference evidence="1" key="1">
    <citation type="submission" date="2020-03" db="EMBL/GenBank/DDBJ databases">
        <title>The deep terrestrial virosphere.</title>
        <authorList>
            <person name="Holmfeldt K."/>
            <person name="Nilsson E."/>
            <person name="Simone D."/>
            <person name="Lopez-Fernandez M."/>
            <person name="Wu X."/>
            <person name="de Brujin I."/>
            <person name="Lundin D."/>
            <person name="Andersson A."/>
            <person name="Bertilsson S."/>
            <person name="Dopson M."/>
        </authorList>
    </citation>
    <scope>NUCLEOTIDE SEQUENCE</scope>
    <source>
        <strain evidence="1">MM415B04369</strain>
    </source>
</reference>
<dbReference type="EMBL" id="MT143121">
    <property type="protein sequence ID" value="QJA93086.1"/>
    <property type="molecule type" value="Genomic_DNA"/>
</dbReference>
<accession>A0A6M3LDC0</accession>
<sequence length="171" mass="19394">MINPYDIKIGDMVSPEMALELAKHFNLDYIVNSVEDAYLINYKPFRFDGASCLIDSLASLLAGIDQKLFTYECAMPHDISYYFGRLGDIKGKELADQKFKSDLIEKAGMKSWLAEIFYYAVKFGGVEELGTSFSWGFGRQPNKCFVCSRSKAANPEECLLDYDIKVTKDKE</sequence>
<organism evidence="1">
    <name type="scientific">viral metagenome</name>
    <dbReference type="NCBI Taxonomy" id="1070528"/>
    <lineage>
        <taxon>unclassified sequences</taxon>
        <taxon>metagenomes</taxon>
        <taxon>organismal metagenomes</taxon>
    </lineage>
</organism>
<name>A0A6M3LDC0_9ZZZZ</name>
<dbReference type="AlphaFoldDB" id="A0A6M3LDC0"/>
<proteinExistence type="predicted"/>